<reference evidence="3" key="1">
    <citation type="journal article" date="2005" name="Nature">
        <title>The map-based sequence of the rice genome.</title>
        <authorList>
            <consortium name="International rice genome sequencing project (IRGSP)"/>
            <person name="Matsumoto T."/>
            <person name="Wu J."/>
            <person name="Kanamori H."/>
            <person name="Katayose Y."/>
            <person name="Fujisawa M."/>
            <person name="Namiki N."/>
            <person name="Mizuno H."/>
            <person name="Yamamoto K."/>
            <person name="Antonio B.A."/>
            <person name="Baba T."/>
            <person name="Sakata K."/>
            <person name="Nagamura Y."/>
            <person name="Aoki H."/>
            <person name="Arikawa K."/>
            <person name="Arita K."/>
            <person name="Bito T."/>
            <person name="Chiden Y."/>
            <person name="Fujitsuka N."/>
            <person name="Fukunaka R."/>
            <person name="Hamada M."/>
            <person name="Harada C."/>
            <person name="Hayashi A."/>
            <person name="Hijishita S."/>
            <person name="Honda M."/>
            <person name="Hosokawa S."/>
            <person name="Ichikawa Y."/>
            <person name="Idonuma A."/>
            <person name="Iijima M."/>
            <person name="Ikeda M."/>
            <person name="Ikeno M."/>
            <person name="Ito K."/>
            <person name="Ito S."/>
            <person name="Ito T."/>
            <person name="Ito Y."/>
            <person name="Ito Y."/>
            <person name="Iwabuchi A."/>
            <person name="Kamiya K."/>
            <person name="Karasawa W."/>
            <person name="Kurita K."/>
            <person name="Katagiri S."/>
            <person name="Kikuta A."/>
            <person name="Kobayashi H."/>
            <person name="Kobayashi N."/>
            <person name="Machita K."/>
            <person name="Maehara T."/>
            <person name="Masukawa M."/>
            <person name="Mizubayashi T."/>
            <person name="Mukai Y."/>
            <person name="Nagasaki H."/>
            <person name="Nagata Y."/>
            <person name="Naito S."/>
            <person name="Nakashima M."/>
            <person name="Nakama Y."/>
            <person name="Nakamichi Y."/>
            <person name="Nakamura M."/>
            <person name="Meguro A."/>
            <person name="Negishi M."/>
            <person name="Ohta I."/>
            <person name="Ohta T."/>
            <person name="Okamoto M."/>
            <person name="Ono N."/>
            <person name="Saji S."/>
            <person name="Sakaguchi M."/>
            <person name="Sakai K."/>
            <person name="Shibata M."/>
            <person name="Shimokawa T."/>
            <person name="Song J."/>
            <person name="Takazaki Y."/>
            <person name="Terasawa K."/>
            <person name="Tsugane M."/>
            <person name="Tsuji K."/>
            <person name="Ueda S."/>
            <person name="Waki K."/>
            <person name="Yamagata H."/>
            <person name="Yamamoto M."/>
            <person name="Yamamoto S."/>
            <person name="Yamane H."/>
            <person name="Yoshiki S."/>
            <person name="Yoshihara R."/>
            <person name="Yukawa K."/>
            <person name="Zhong H."/>
            <person name="Yano M."/>
            <person name="Yuan Q."/>
            <person name="Ouyang S."/>
            <person name="Liu J."/>
            <person name="Jones K.M."/>
            <person name="Gansberger K."/>
            <person name="Moffat K."/>
            <person name="Hill J."/>
            <person name="Bera J."/>
            <person name="Fadrosh D."/>
            <person name="Jin S."/>
            <person name="Johri S."/>
            <person name="Kim M."/>
            <person name="Overton L."/>
            <person name="Reardon M."/>
            <person name="Tsitrin T."/>
            <person name="Vuong H."/>
            <person name="Weaver B."/>
            <person name="Ciecko A."/>
            <person name="Tallon L."/>
            <person name="Jackson J."/>
            <person name="Pai G."/>
            <person name="Aken S.V."/>
            <person name="Utterback T."/>
            <person name="Reidmuller S."/>
            <person name="Feldblyum T."/>
            <person name="Hsiao J."/>
            <person name="Zismann V."/>
            <person name="Iobst S."/>
            <person name="de Vazeille A.R."/>
            <person name="Buell C.R."/>
            <person name="Ying K."/>
            <person name="Li Y."/>
            <person name="Lu T."/>
            <person name="Huang Y."/>
            <person name="Zhao Q."/>
            <person name="Feng Q."/>
            <person name="Zhang L."/>
            <person name="Zhu J."/>
            <person name="Weng Q."/>
            <person name="Mu J."/>
            <person name="Lu Y."/>
            <person name="Fan D."/>
            <person name="Liu Y."/>
            <person name="Guan J."/>
            <person name="Zhang Y."/>
            <person name="Yu S."/>
            <person name="Liu X."/>
            <person name="Zhang Y."/>
            <person name="Hong G."/>
            <person name="Han B."/>
            <person name="Choisne N."/>
            <person name="Demange N."/>
            <person name="Orjeda G."/>
            <person name="Samain S."/>
            <person name="Cattolico L."/>
            <person name="Pelletier E."/>
            <person name="Couloux A."/>
            <person name="Segurens B."/>
            <person name="Wincker P."/>
            <person name="D'Hont A."/>
            <person name="Scarpelli C."/>
            <person name="Weissenbach J."/>
            <person name="Salanoubat M."/>
            <person name="Quetier F."/>
            <person name="Yu Y."/>
            <person name="Kim H.R."/>
            <person name="Rambo T."/>
            <person name="Currie J."/>
            <person name="Collura K."/>
            <person name="Luo M."/>
            <person name="Yang T."/>
            <person name="Ammiraju J.S.S."/>
            <person name="Engler F."/>
            <person name="Soderlund C."/>
            <person name="Wing R.A."/>
            <person name="Palmer L.E."/>
            <person name="de la Bastide M."/>
            <person name="Spiegel L."/>
            <person name="Nascimento L."/>
            <person name="Zutavern T."/>
            <person name="O'Shaughnessy A."/>
            <person name="Dike S."/>
            <person name="Dedhia N."/>
            <person name="Preston R."/>
            <person name="Balija V."/>
            <person name="McCombie W.R."/>
            <person name="Chow T."/>
            <person name="Chen H."/>
            <person name="Chung M."/>
            <person name="Chen C."/>
            <person name="Shaw J."/>
            <person name="Wu H."/>
            <person name="Hsiao K."/>
            <person name="Chao Y."/>
            <person name="Chu M."/>
            <person name="Cheng C."/>
            <person name="Hour A."/>
            <person name="Lee P."/>
            <person name="Lin S."/>
            <person name="Lin Y."/>
            <person name="Liou J."/>
            <person name="Liu S."/>
            <person name="Hsing Y."/>
            <person name="Raghuvanshi S."/>
            <person name="Mohanty A."/>
            <person name="Bharti A.K."/>
            <person name="Gaur A."/>
            <person name="Gupta V."/>
            <person name="Kumar D."/>
            <person name="Ravi V."/>
            <person name="Vij S."/>
            <person name="Kapur A."/>
            <person name="Khurana P."/>
            <person name="Khurana P."/>
            <person name="Khurana J.P."/>
            <person name="Tyagi A.K."/>
            <person name="Gaikwad K."/>
            <person name="Singh A."/>
            <person name="Dalal V."/>
            <person name="Srivastava S."/>
            <person name="Dixit A."/>
            <person name="Pal A.K."/>
            <person name="Ghazi I.A."/>
            <person name="Yadav M."/>
            <person name="Pandit A."/>
            <person name="Bhargava A."/>
            <person name="Sureshbabu K."/>
            <person name="Batra K."/>
            <person name="Sharma T.R."/>
            <person name="Mohapatra T."/>
            <person name="Singh N.K."/>
            <person name="Messing J."/>
            <person name="Nelson A.B."/>
            <person name="Fuks G."/>
            <person name="Kavchok S."/>
            <person name="Keizer G."/>
            <person name="Linton E."/>
            <person name="Llaca V."/>
            <person name="Song R."/>
            <person name="Tanyolac B."/>
            <person name="Young S."/>
            <person name="Ho-Il K."/>
            <person name="Hahn J.H."/>
            <person name="Sangsakoo G."/>
            <person name="Vanavichit A."/>
            <person name="de Mattos Luiz.A.T."/>
            <person name="Zimmer P.D."/>
            <person name="Malone G."/>
            <person name="Dellagostin O."/>
            <person name="de Oliveira A.C."/>
            <person name="Bevan M."/>
            <person name="Bancroft I."/>
            <person name="Minx P."/>
            <person name="Cordum H."/>
            <person name="Wilson R."/>
            <person name="Cheng Z."/>
            <person name="Jin W."/>
            <person name="Jiang J."/>
            <person name="Leong S.A."/>
            <person name="Iwama H."/>
            <person name="Gojobori T."/>
            <person name="Itoh T."/>
            <person name="Niimura Y."/>
            <person name="Fujii Y."/>
            <person name="Habara T."/>
            <person name="Sakai H."/>
            <person name="Sato Y."/>
            <person name="Wilson G."/>
            <person name="Kumar K."/>
            <person name="McCouch S."/>
            <person name="Juretic N."/>
            <person name="Hoen D."/>
            <person name="Wright S."/>
            <person name="Bruskiewich R."/>
            <person name="Bureau T."/>
            <person name="Miyao A."/>
            <person name="Hirochika H."/>
            <person name="Nishikawa T."/>
            <person name="Kadowaki K."/>
            <person name="Sugiura M."/>
            <person name="Burr B."/>
            <person name="Sasaki T."/>
        </authorList>
    </citation>
    <scope>NUCLEOTIDE SEQUENCE [LARGE SCALE GENOMIC DNA]</scope>
    <source>
        <strain evidence="3">cv. Nipponbare</strain>
    </source>
</reference>
<evidence type="ECO:0000313" key="2">
    <source>
        <dbReference type="EMBL" id="BAD45244.1"/>
    </source>
</evidence>
<dbReference type="Proteomes" id="UP000000763">
    <property type="component" value="Chromosome 6"/>
</dbReference>
<organism evidence="2 3">
    <name type="scientific">Oryza sativa subsp. japonica</name>
    <name type="common">Rice</name>
    <dbReference type="NCBI Taxonomy" id="39947"/>
    <lineage>
        <taxon>Eukaryota</taxon>
        <taxon>Viridiplantae</taxon>
        <taxon>Streptophyta</taxon>
        <taxon>Embryophyta</taxon>
        <taxon>Tracheophyta</taxon>
        <taxon>Spermatophyta</taxon>
        <taxon>Magnoliopsida</taxon>
        <taxon>Liliopsida</taxon>
        <taxon>Poales</taxon>
        <taxon>Poaceae</taxon>
        <taxon>BOP clade</taxon>
        <taxon>Oryzoideae</taxon>
        <taxon>Oryzeae</taxon>
        <taxon>Oryzinae</taxon>
        <taxon>Oryza</taxon>
        <taxon>Oryza sativa</taxon>
    </lineage>
</organism>
<gene>
    <name evidence="2" type="primary">P0592E11.23</name>
</gene>
<evidence type="ECO:0000256" key="1">
    <source>
        <dbReference type="SAM" id="MobiDB-lite"/>
    </source>
</evidence>
<sequence length="76" mass="8442">MMQRTCTGGIYSSISDAAGTASNPVRVSARRFRHRRARARATDTTTETDGRWKAAGDLKILRRRRVAAGRHAYVPP</sequence>
<accession>Q656M3</accession>
<feature type="region of interest" description="Disordered" evidence="1">
    <location>
        <begin position="31"/>
        <end position="50"/>
    </location>
</feature>
<proteinExistence type="predicted"/>
<reference evidence="3" key="2">
    <citation type="journal article" date="2008" name="Nucleic Acids Res.">
        <title>The rice annotation project database (RAP-DB): 2008 update.</title>
        <authorList>
            <consortium name="The rice annotation project (RAP)"/>
        </authorList>
    </citation>
    <scope>GENOME REANNOTATION</scope>
    <source>
        <strain evidence="3">cv. Nipponbare</strain>
    </source>
</reference>
<name>Q656M3_ORYSJ</name>
<dbReference type="AlphaFoldDB" id="Q656M3"/>
<dbReference type="EMBL" id="AP003490">
    <property type="protein sequence ID" value="BAD45244.1"/>
    <property type="molecule type" value="Genomic_DNA"/>
</dbReference>
<evidence type="ECO:0000313" key="3">
    <source>
        <dbReference type="Proteomes" id="UP000000763"/>
    </source>
</evidence>
<feature type="region of interest" description="Disordered" evidence="1">
    <location>
        <begin position="1"/>
        <end position="25"/>
    </location>
</feature>
<protein>
    <submittedName>
        <fullName evidence="2">Uncharacterized protein</fullName>
    </submittedName>
</protein>